<feature type="region of interest" description="Disordered" evidence="10">
    <location>
        <begin position="4072"/>
        <end position="4129"/>
    </location>
</feature>
<dbReference type="Pfam" id="PF21108">
    <property type="entry name" value="MDN1_4th"/>
    <property type="match status" value="1"/>
</dbReference>
<dbReference type="FunFam" id="3.40.50.300:FF:000582">
    <property type="entry name" value="Midasin"/>
    <property type="match status" value="1"/>
</dbReference>
<feature type="region of interest" description="Disordered" evidence="10">
    <location>
        <begin position="4487"/>
        <end position="4507"/>
    </location>
</feature>
<dbReference type="InterPro" id="IPR012099">
    <property type="entry name" value="Midasin"/>
</dbReference>
<feature type="compositionally biased region" description="Low complexity" evidence="10">
    <location>
        <begin position="4407"/>
        <end position="4416"/>
    </location>
</feature>
<feature type="compositionally biased region" description="Basic and acidic residues" evidence="10">
    <location>
        <begin position="746"/>
        <end position="761"/>
    </location>
</feature>
<feature type="compositionally biased region" description="Polar residues" evidence="10">
    <location>
        <begin position="4497"/>
        <end position="4507"/>
    </location>
</feature>
<organism evidence="12 13">
    <name type="scientific">Coccidioides posadasii (strain C735)</name>
    <name type="common">Valley fever fungus</name>
    <dbReference type="NCBI Taxonomy" id="222929"/>
    <lineage>
        <taxon>Eukaryota</taxon>
        <taxon>Fungi</taxon>
        <taxon>Dikarya</taxon>
        <taxon>Ascomycota</taxon>
        <taxon>Pezizomycotina</taxon>
        <taxon>Eurotiomycetes</taxon>
        <taxon>Eurotiomycetidae</taxon>
        <taxon>Onygenales</taxon>
        <taxon>Onygenaceae</taxon>
        <taxon>Coccidioides</taxon>
    </lineage>
</organism>
<evidence type="ECO:0000256" key="8">
    <source>
        <dbReference type="ARBA" id="ARBA00023242"/>
    </source>
</evidence>
<evidence type="ECO:0000256" key="10">
    <source>
        <dbReference type="SAM" id="MobiDB-lite"/>
    </source>
</evidence>
<feature type="compositionally biased region" description="Basic and acidic residues" evidence="10">
    <location>
        <begin position="4184"/>
        <end position="4206"/>
    </location>
</feature>
<feature type="compositionally biased region" description="Acidic residues" evidence="10">
    <location>
        <begin position="4285"/>
        <end position="4307"/>
    </location>
</feature>
<dbReference type="GO" id="GO:0000055">
    <property type="term" value="P:ribosomal large subunit export from nucleus"/>
    <property type="evidence" value="ECO:0007669"/>
    <property type="project" value="TreeGrafter"/>
</dbReference>
<dbReference type="Proteomes" id="UP000009084">
    <property type="component" value="Unassembled WGS sequence"/>
</dbReference>
<evidence type="ECO:0000256" key="2">
    <source>
        <dbReference type="ARBA" id="ARBA00004642"/>
    </source>
</evidence>
<evidence type="ECO:0000256" key="5">
    <source>
        <dbReference type="ARBA" id="ARBA00022741"/>
    </source>
</evidence>
<dbReference type="PANTHER" id="PTHR48103:SF2">
    <property type="entry name" value="MIDASIN"/>
    <property type="match status" value="1"/>
</dbReference>
<dbReference type="PANTHER" id="PTHR48103">
    <property type="entry name" value="MIDASIN-RELATED"/>
    <property type="match status" value="1"/>
</dbReference>
<feature type="compositionally biased region" description="Basic and acidic residues" evidence="10">
    <location>
        <begin position="4353"/>
        <end position="4366"/>
    </location>
</feature>
<dbReference type="EMBL" id="ACFW01000041">
    <property type="protein sequence ID" value="EER25456.1"/>
    <property type="molecule type" value="Genomic_DNA"/>
</dbReference>
<feature type="compositionally biased region" description="Acidic residues" evidence="10">
    <location>
        <begin position="4228"/>
        <end position="4248"/>
    </location>
</feature>
<dbReference type="GO" id="GO:0030687">
    <property type="term" value="C:preribosome, large subunit precursor"/>
    <property type="evidence" value="ECO:0007669"/>
    <property type="project" value="TreeGrafter"/>
</dbReference>
<feature type="region of interest" description="Disordered" evidence="10">
    <location>
        <begin position="745"/>
        <end position="767"/>
    </location>
</feature>
<name>C5PBX9_COCP7</name>
<keyword evidence="7 9" id="KW-0143">Chaperone</keyword>
<feature type="region of interest" description="Disordered" evidence="10">
    <location>
        <begin position="4141"/>
        <end position="4448"/>
    </location>
</feature>
<comment type="function">
    <text evidence="9">Nuclear chaperone required for maturation and nuclear export of pre-60S ribosome subunits.</text>
</comment>
<dbReference type="FunFam" id="3.40.50.300:FF:000142">
    <property type="entry name" value="Midasin"/>
    <property type="match status" value="1"/>
</dbReference>
<proteinExistence type="inferred from homology"/>
<dbReference type="InterPro" id="IPR041190">
    <property type="entry name" value="Midasin_AAA_lid_5"/>
</dbReference>
<dbReference type="PROSITE" id="PS50234">
    <property type="entry name" value="VWFA"/>
    <property type="match status" value="1"/>
</dbReference>
<evidence type="ECO:0000256" key="4">
    <source>
        <dbReference type="ARBA" id="ARBA00017143"/>
    </source>
</evidence>
<evidence type="ECO:0000256" key="7">
    <source>
        <dbReference type="ARBA" id="ARBA00023186"/>
    </source>
</evidence>
<dbReference type="FunFam" id="3.40.50.300:FF:001368">
    <property type="entry name" value="Midasin"/>
    <property type="match status" value="1"/>
</dbReference>
<keyword evidence="6 9" id="KW-0067">ATP-binding</keyword>
<dbReference type="InterPro" id="IPR002035">
    <property type="entry name" value="VWF_A"/>
</dbReference>
<dbReference type="GO" id="GO:0000027">
    <property type="term" value="P:ribosomal large subunit assembly"/>
    <property type="evidence" value="ECO:0007669"/>
    <property type="project" value="InterPro"/>
</dbReference>
<dbReference type="KEGG" id="cpw:9693084"/>
<dbReference type="InterPro" id="IPR027417">
    <property type="entry name" value="P-loop_NTPase"/>
</dbReference>
<dbReference type="GO" id="GO:0005524">
    <property type="term" value="F:ATP binding"/>
    <property type="evidence" value="ECO:0007669"/>
    <property type="project" value="UniProtKB-KW"/>
</dbReference>
<evidence type="ECO:0000256" key="9">
    <source>
        <dbReference type="PIRNR" id="PIRNR010340"/>
    </source>
</evidence>
<dbReference type="FunFam" id="3.40.50.300:FF:001205">
    <property type="entry name" value="Midasin"/>
    <property type="match status" value="1"/>
</dbReference>
<evidence type="ECO:0000256" key="3">
    <source>
        <dbReference type="ARBA" id="ARBA00007188"/>
    </source>
</evidence>
<feature type="compositionally biased region" description="Basic and acidic residues" evidence="10">
    <location>
        <begin position="4329"/>
        <end position="4338"/>
    </location>
</feature>
<comment type="similarity">
    <text evidence="3 9">Belongs to the midasin family.</text>
</comment>
<dbReference type="Pfam" id="PF17867">
    <property type="entry name" value="AAA_lid_7"/>
    <property type="match status" value="3"/>
</dbReference>
<feature type="compositionally biased region" description="Basic and acidic residues" evidence="10">
    <location>
        <begin position="4218"/>
        <end position="4227"/>
    </location>
</feature>
<dbReference type="CDD" id="cd00009">
    <property type="entry name" value="AAA"/>
    <property type="match status" value="2"/>
</dbReference>
<dbReference type="Gene3D" id="3.40.50.300">
    <property type="entry name" value="P-loop containing nucleotide triphosphate hydrolases"/>
    <property type="match status" value="7"/>
</dbReference>
<dbReference type="GO" id="GO:0005654">
    <property type="term" value="C:nucleoplasm"/>
    <property type="evidence" value="ECO:0007669"/>
    <property type="project" value="UniProtKB-SubCell"/>
</dbReference>
<evidence type="ECO:0000259" key="11">
    <source>
        <dbReference type="PROSITE" id="PS50234"/>
    </source>
</evidence>
<evidence type="ECO:0000313" key="13">
    <source>
        <dbReference type="Proteomes" id="UP000009084"/>
    </source>
</evidence>
<dbReference type="SUPFAM" id="SSF52540">
    <property type="entry name" value="P-loop containing nucleoside triphosphate hydrolases"/>
    <property type="match status" value="6"/>
</dbReference>
<dbReference type="PIRSF" id="PIRSF010340">
    <property type="entry name" value="Midasin"/>
    <property type="match status" value="1"/>
</dbReference>
<gene>
    <name evidence="12" type="ORF">CPC735_065560</name>
</gene>
<comment type="subcellular location">
    <subcellularLocation>
        <location evidence="1">Nucleus</location>
        <location evidence="1">Nucleolus</location>
    </subcellularLocation>
    <subcellularLocation>
        <location evidence="2">Nucleus</location>
        <location evidence="2">Nucleoplasm</location>
    </subcellularLocation>
</comment>
<reference evidence="12 13" key="1">
    <citation type="journal article" date="2009" name="Genome Res.">
        <title>Comparative genomic analyses of the human fungal pathogens Coccidioides and their relatives.</title>
        <authorList>
            <person name="Sharpton T.J."/>
            <person name="Stajich J.E."/>
            <person name="Rounsley S.D."/>
            <person name="Gardner M.J."/>
            <person name="Wortman J.R."/>
            <person name="Jordar V.S."/>
            <person name="Maiti R."/>
            <person name="Kodira C.D."/>
            <person name="Neafsey D.E."/>
            <person name="Zeng Q."/>
            <person name="Hung C.-Y."/>
            <person name="McMahan C."/>
            <person name="Muszewska A."/>
            <person name="Grynberg M."/>
            <person name="Mandel M.A."/>
            <person name="Kellner E.M."/>
            <person name="Barker B.M."/>
            <person name="Galgiani J.N."/>
            <person name="Orbach M.J."/>
            <person name="Kirkland T.N."/>
            <person name="Cole G.T."/>
            <person name="Henn M.R."/>
            <person name="Birren B.W."/>
            <person name="Taylor J.W."/>
        </authorList>
    </citation>
    <scope>NUCLEOTIDE SEQUENCE [LARGE SCALE GENOMIC DNA]</scope>
    <source>
        <strain evidence="13">C735</strain>
    </source>
</reference>
<protein>
    <recommendedName>
        <fullName evidence="4 9">Midasin</fullName>
    </recommendedName>
</protein>
<dbReference type="InterPro" id="IPR011704">
    <property type="entry name" value="ATPase_dyneun-rel_AAA"/>
</dbReference>
<dbReference type="Pfam" id="PF17865">
    <property type="entry name" value="AAA_lid_5"/>
    <property type="match status" value="1"/>
</dbReference>
<feature type="compositionally biased region" description="Acidic residues" evidence="10">
    <location>
        <begin position="4157"/>
        <end position="4183"/>
    </location>
</feature>
<dbReference type="InterPro" id="IPR040848">
    <property type="entry name" value="AAA_lid_7"/>
</dbReference>
<evidence type="ECO:0000313" key="12">
    <source>
        <dbReference type="EMBL" id="EER25456.1"/>
    </source>
</evidence>
<dbReference type="SMART" id="SM00382">
    <property type="entry name" value="AAA"/>
    <property type="match status" value="6"/>
</dbReference>
<feature type="compositionally biased region" description="Acidic residues" evidence="10">
    <location>
        <begin position="4339"/>
        <end position="4352"/>
    </location>
</feature>
<dbReference type="HOGENOM" id="CLU_000050_0_2_1"/>
<dbReference type="VEuPathDB" id="FungiDB:CPC735_065560"/>
<keyword evidence="8 9" id="KW-0539">Nucleus</keyword>
<dbReference type="InterPro" id="IPR048617">
    <property type="entry name" value="MDN1_AAA_lid_4"/>
</dbReference>
<dbReference type="GO" id="GO:0005730">
    <property type="term" value="C:nucleolus"/>
    <property type="evidence" value="ECO:0007669"/>
    <property type="project" value="UniProtKB-SubCell"/>
</dbReference>
<dbReference type="Pfam" id="PF07728">
    <property type="entry name" value="AAA_5"/>
    <property type="match status" value="9"/>
</dbReference>
<accession>C5PBX9</accession>
<comment type="caution">
    <text evidence="12">The sequence shown here is derived from an EMBL/GenBank/DDBJ whole genome shotgun (WGS) entry which is preliminary data.</text>
</comment>
<keyword evidence="5 9" id="KW-0547">Nucleotide-binding</keyword>
<evidence type="ECO:0000256" key="6">
    <source>
        <dbReference type="ARBA" id="ARBA00022840"/>
    </source>
</evidence>
<dbReference type="OrthoDB" id="5186at2759"/>
<sequence>MEGENVHQGILSDPWILQHFPDELIEILRSSTGSEALDELSRTALNPRFSTKILIAFEPVYVAVAARWLSLDSHASLVQIIAAFSKVLPLAQYLRPFVRITLQRQDGRLPLFSMSGDDTLQVMSDEVSISLLLSLFRLLSFDVEAFSSTVSPIQLETLFSHSSKVVRYLSVRCFCLYMHAADAAMLAMVKKYCGTGSVLGTWEDQTIDYRFLSLWEEKRWADLQIQLINRRKTCGYSMFDAWVSQLPSLNHCSNIGSVLVPNGRLAGDTNRCMLVKTPTVLENLRSVGRALLSSEPLLLVGQAGVGKTSLINHAADAMGHGSTMITWHLNEQTDLKSLLGVYSTSTRTGGFAWQPGSLTRAAKEGRWVLIEDLDRAPSEVLSVILPLIQNRELVIPSRKEHIRCAEDFRIIATIRSTVNTKGVEIAPVENMLGSRLWRRVQVKALPPVEIRQIIREEFPLLTSAQYVERFLNLYHRITDLFQGSTAARSLQRRYVGLRDLIKFCWRIERRLKNLGVVTGREAIPERTNDEIFMDAVDCFAAYIPNKTFQLNVSSVIAEELHISPQRMRFCVFERMPAFSEDQDGVLVGREFCQSIKVLRSQKSRQSLGKGSAFASTKASLRTMEQVAAALQMSEPVLLVGETGIGKTAVIQRLATLLNQRLTVVNLSQQSETTDLLGGYKPINLRSIAVPLVDKFHSLFDATFSVKKNQKFLSSVAKSIIAGNWTRLLNILKEAVKMASAVFSEPKPLKNDGGEPRSEQPAKKRKLDTSKYGTLKQRWQSFANELTEFETHVARGDAKVSFAFVQGKIVKALKDGEWVLLDEINLASPETLESISSLLQHGRDGRPSVLLSEAGEVDAVQGHHDFRLFAAMNPATDAGKRDLTPGLRSRFTELYVQSPDGDLDDLLSLVKTYLGPLLHRDSTAAPALANLYLDVKRLNAENKLTDGAGQKPHFSIRTLVRALLYVIDQAHVYGVRRAIYEGFSMSFLTLLGKEAERLVAPYVEKHLFGKHGNSRSILSQTPKEPGDGSHHVQFRHYWMRKGNFEPELQPHYIITPFIERNLMNLVRASSTQRFPILLQGPTSSGKTSMVEYLAKISGNKFVRINNHEHTDLQEYLGSYVSGEDGSLRYQEGVLVEALRNGYWIVLDELNLAPTDVLEALNRLLDDNRELFLPETQEVVHPHPNFMLFATQNPAGLYGGRKILSRAFRNRFLELHFDDIPEEELEFILKERSQIAPSFCTRIVSVYRQLSILRQSSRLFEQRNSFATLRDLFRWALRRADDREQLAINGFMLLAERVRNPQERDAVRKVIEKVMGIQIDQDSIYSTRNVEARFRQLSAAPPHGIVWTRAMRRLFILVSDAIEHNEPVLLVGETGCGKTQLCQAVAETYGKELYVLNAHANLETGDLIGAQRPLRNRGLIKQELVTDISSILQECGSMPTLGEPSLDDLNSALASVSPIKLEKCNQDTLNRIRHNLTRVNALFEWSDGSLVSAMKSGQHFLLDELSLADDSVLERLNSVLEPHRSLLLAEKGPIDSLVVAAPGFQFLGTMNPGGDYGKRELSAALRNRLTEIWVPQLSEADDILPILQVKLHSSLQNIAKPMMEFAKWFKETFQGTTSGSISVRDLLAWVNFVNDCRNLQPGLAVVHGACLVYIDSLGANPSAILAVASGDLNKDRRRCLEKLGLIFSFDAVSIYFCETRLDIDEERMVIGPFELAVGSNSQPDPTFALDAPTTLLNTLRVARGLQSSRPILLEGSPGVGKTTLVAALARGLGKPLTRINLSEQTDLTDLFGSDIPVEGAEIGNFAWSDAPFLRAMQQGGWVLLDEMNLASQSVLEGLNSCLDHRQQVYIAELDQTFKRHPDFVLFATQNPHHQGGGRKGLPASFVNRFTVVYADSFTPDDLKLICRRLSRQVPLDQVERMVEFISTLNIRLLSDRRLGAIGGPWEMNLRDLSRWLMLSERFELGDHPSQFLDIIVSQRFRTLEDRKVVSKLYEEIFGTTPISKSYFHNLRPDIYHIGIGTLQRDQILQHASRRQIEILPRDLPILESLMLCVEKRWPSVLVGPSGCGKSATLQKLAALSGARIVELALNADTDAMDLIGGFEQRDDHRQISSLIDELAGLLQSCIIQAYSGTGSGGLDPELMKLYKMINSDPLRLEDISDSLSRISNDHGNPGLKELNHRCTQLVAGNSNKHIGFEWTPGLLIHAMQRGDWVVLDNANLCSATVLDRLNSLMEPDGYLIINEQRTSDGSVQIVKPHPHFRLFLTMDPKYGELSRAMRNRSIEIFFLQQGDPNPVPSSMITYGCDSAIYRLRNCHTFNSSGPSAVNEITFEISLDHLTPADITEINTSLPSFIQLWAGNKALTESISLALNRYHSLVANNSLVGWPEYVLLTELVDSTKFLQPQQHTEPLHPLINEPRLFHYLLISDHRSCLMRLAKLQEIQLDTARLYQELSRVGNIARSKKASDMNRLERSMTSSTIAAHKKDSTVLVSVFLGDSCQLLTNFIREIKLAFLDDNAVTGAGSILEFCWDVFYLSMQADFEDALFLTYIKAGQSNAKKYESAPMHLMELWSRMLDSFQANWRLTTGQSMQMMWEAWRPATASDSVSLQQMMKLEQLCSRFDEMVQKTNLSLTERSQLSNSLAGAKSSLLLGADGSRLVDDLTFAINELAKRLHDTKSIVSPYFSAEYEALCQYHDLSGWHSIEDAGSLQGILKLLAGRPSSPSDISPFGNAAPGLLSDISRFAGFRSPLNTAFALKGTISLSLIQKLKQIGNVPLSQMDLLHTELAFLSKALASSAVEISRDQFALLTSHLKELLKGYLVCHRNLIAPQSFDAVITGLDGDRKLSLPLNGLEADVIEPAAHKDAAHGLFVIKTVCDCFHDLITDQGVSNPYLQHGKALIRFAMALLRSFIPDRPFDPSLAVVVERERYGKRMLERTQRLQAVKAFETRYSGQSTSLRIRVLEDELRSLGKEPSQPSVSRPKPSRLGALQGEFMNIVTSILSKSAEDIFVSCQSLAGQSGPHLIQQNIRQMCARLERNYRAYDDITVPVVRFLELLDLGIGLFQYSQVGPTDQQSFVRDISQATPFLGQARTSARLLRTIGAPHLARLNLETDLYRLSVISASQNADSRTLHDVDYREILRSSLQHLYMQWKEQLQADQVKEAERSALFRYRGSVEDQDEADAEELLHMFPTFDEEPKAQGESLAKFDNKGVASKLSKLFKELFTTGDRELEIKGLIAKATELIGSILPGNELSVPLVQPQNHLSAVLLLLEDEVHTSPMSSYNFYTDPNLPEVKKLADLVERTQRRFYELQRSWPEHATLADAITCCSEIYQFKHREPVAKFLTKAEKLHGYIHEWQTVASKEFSAANFYDELTALLISWRRLELSTWARLLDIEYEKCEQDADGWWFVAYEVIVATPLQLIQDGQDLVSHTCELISTLEKFICSTAIGQYRSRLQLVERFNSLLQLYAIDFPSLRRVISALANLINHYKPFVQIFEEQLSNGRKSLETDIKQEILLTSWKDTNITALRESARRSHYKLFKVVRKYRAILGQLSDSTIENGLPTSAYKSEPAVVSLLHKPEAVSSTALSICQEVISTWGSRPARFKDIDATTGNMRHVYQRCFADFSVPCELDAFIRDVIDSINDFKSKTPKTLTEENKEEVQHLKVQKRRFYAEKLRELRHMGIRSNLGTDILENQSSRSSILASTPALACSREFHQIESANSYFHRFVDLLSKARQAAREYSEDLSNVEAGRSAGFVEGILSRARTERTTIYPALTALDSLTTVIQEMDSLSCLSKGSLRVNAAMAVHVKDLQGTLRWLSALLETSVAILNIHARHTNTDLSRVLNELSSRKDQAEGSYLALESLATLPKGLSSDVHEDQILQAQTLITQIQTDVIRLGQTHPDVAFAMDQILPWTKIDLSEYPNPKDGRYSALLLKDIDKSLLSVVDKVFVVLQRLSSCLSSYPASTENTGWLAKTDSVLSKALEELHMEEIANSMSSVLNTIRLISMQSPNELDTVIAIISSLLPIMHQYRYICVDLVHRYANLHREVCKMGYVLSNSFIRVASEGFCSPAEASDEQGSSGKLENGTGLGDGGGAEDISKDVQDDEDLSDLAQQKSENHGEKDDIEAADDAVNMDNEDLEADAEDFEQKEKGQQDEDESDLESADNMDEEVGSVDGWDQDAVDEKLWDGKNNPDQKDTENEEGKGSSNTDEQAAAPEKEDSKANEAEDPEAGSDNENPEPPDDEAEAVGREDMDVTEPNLKEEQVLDLPDDMELDEQEKGASDIDDTLDEDFPDDDMEMGENEPGADEKMPDPPSQDQIDETADNSMDEHQTLREEQGEDLSEAPVEDDERDLKPAERTDERSEPANVVPSEARAEGLESEQNGEKGQSGEAVTDQDSKEQTETSQKQESSAQGGEEGEVSGNQAGGNAEDAVEDPQAQAFKKLGDILEQWHRSQRKIKEASQHENLEIQHRDVNMEEVDFEHLANDEDAADTQALGQASEEQVRNVDQNQAIESNEQPDNDDLLPDAADIEEDGRAQALEDVMQLDYTSTQADQKETMPLSAINNKEEHTLSDPNGQVEAQENIDDVDRQLSEIHLSSDLPPLTPPDEARRLWSHYEAITHDLSLSLTEQLRLILAPTMATKLRGDYRTGKRLNIKRIIPYIASQYKRDKIWMRRSVPSKRNYQIMLAVDDSKSMLESASGQLAFETLALVSRSLSMLEAGDLCIVSFGNEDHIRVAHEFGKAFSSEAGCQVFQQFSFKQTGTNVKRLVQESIALFREARAKRSSSSGDLWQLQLIISDGICEDHDDIRRLLRQAQEERIMIVFIIVDAVKEESGSIMNLTQATFEADESGIAGGKWKMKRYLEGFPFPYYLTVRNVQELPSVLSLALKQWFAEVVELST</sequence>
<feature type="domain" description="VWFA" evidence="11">
    <location>
        <begin position="4687"/>
        <end position="4890"/>
    </location>
</feature>
<feature type="compositionally biased region" description="Basic and acidic residues" evidence="10">
    <location>
        <begin position="4249"/>
        <end position="4266"/>
    </location>
</feature>
<dbReference type="GO" id="GO:0016887">
    <property type="term" value="F:ATP hydrolysis activity"/>
    <property type="evidence" value="ECO:0007669"/>
    <property type="project" value="InterPro"/>
</dbReference>
<dbReference type="SUPFAM" id="SSF53300">
    <property type="entry name" value="vWA-like"/>
    <property type="match status" value="1"/>
</dbReference>
<evidence type="ECO:0000256" key="1">
    <source>
        <dbReference type="ARBA" id="ARBA00004604"/>
    </source>
</evidence>
<dbReference type="InterPro" id="IPR003593">
    <property type="entry name" value="AAA+_ATPase"/>
</dbReference>
<dbReference type="InterPro" id="IPR036465">
    <property type="entry name" value="vWFA_dom_sf"/>
</dbReference>